<keyword evidence="1" id="KW-0812">Transmembrane</keyword>
<keyword evidence="1" id="KW-1133">Transmembrane helix</keyword>
<organism evidence="2 3">
    <name type="scientific">Fraserbacteria sp. (strain RBG_16_55_9)</name>
    <dbReference type="NCBI Taxonomy" id="1817864"/>
    <lineage>
        <taxon>Bacteria</taxon>
        <taxon>Candidatus Fraseribacteriota</taxon>
    </lineage>
</organism>
<protein>
    <submittedName>
        <fullName evidence="2">Uncharacterized protein</fullName>
    </submittedName>
</protein>
<dbReference type="AlphaFoldDB" id="A0A1F5UP04"/>
<dbReference type="Proteomes" id="UP000179157">
    <property type="component" value="Unassembled WGS sequence"/>
</dbReference>
<dbReference type="STRING" id="1817864.A2Z21_04300"/>
<evidence type="ECO:0000313" key="2">
    <source>
        <dbReference type="EMBL" id="OGF52883.1"/>
    </source>
</evidence>
<sequence>MTNDGIWQSMLRFFAELGDLLARYATQPGYAVAMVIVGWIIWPIGALIASLLIASLYKRTAEPAGSAPLSGSTTGAPLGLPGERPWLILAGVLLMIMGIFWLVRELIPHISFAFVIIALGLLLIVFGLARREGGSHG</sequence>
<gene>
    <name evidence="2" type="ORF">A2Z21_04300</name>
</gene>
<comment type="caution">
    <text evidence="2">The sequence shown here is derived from an EMBL/GenBank/DDBJ whole genome shotgun (WGS) entry which is preliminary data.</text>
</comment>
<keyword evidence="1" id="KW-0472">Membrane</keyword>
<dbReference type="EMBL" id="MFGX01000125">
    <property type="protein sequence ID" value="OGF52883.1"/>
    <property type="molecule type" value="Genomic_DNA"/>
</dbReference>
<feature type="transmembrane region" description="Helical" evidence="1">
    <location>
        <begin position="86"/>
        <end position="103"/>
    </location>
</feature>
<feature type="transmembrane region" description="Helical" evidence="1">
    <location>
        <begin position="109"/>
        <end position="129"/>
    </location>
</feature>
<name>A0A1F5UP04_FRAXR</name>
<feature type="transmembrane region" description="Helical" evidence="1">
    <location>
        <begin position="30"/>
        <end position="54"/>
    </location>
</feature>
<accession>A0A1F5UP04</accession>
<evidence type="ECO:0000313" key="3">
    <source>
        <dbReference type="Proteomes" id="UP000179157"/>
    </source>
</evidence>
<reference evidence="2 3" key="1">
    <citation type="journal article" date="2016" name="Nat. Commun.">
        <title>Thousands of microbial genomes shed light on interconnected biogeochemical processes in an aquifer system.</title>
        <authorList>
            <person name="Anantharaman K."/>
            <person name="Brown C.T."/>
            <person name="Hug L.A."/>
            <person name="Sharon I."/>
            <person name="Castelle C.J."/>
            <person name="Probst A.J."/>
            <person name="Thomas B.C."/>
            <person name="Singh A."/>
            <person name="Wilkins M.J."/>
            <person name="Karaoz U."/>
            <person name="Brodie E.L."/>
            <person name="Williams K.H."/>
            <person name="Hubbard S.S."/>
            <person name="Banfield J.F."/>
        </authorList>
    </citation>
    <scope>NUCLEOTIDE SEQUENCE [LARGE SCALE GENOMIC DNA]</scope>
    <source>
        <strain evidence="3">RBG_16_55_9</strain>
    </source>
</reference>
<proteinExistence type="predicted"/>
<evidence type="ECO:0000256" key="1">
    <source>
        <dbReference type="SAM" id="Phobius"/>
    </source>
</evidence>